<sequence>MTRDERWNQMWDAVMLFLKENKRRPSKYKPEEHDLRNWVKYNVKRMRSGQMPANRLERMQQLLDEGERLRRVNQHVYTHPETQSLIHTPNT</sequence>
<keyword evidence="2" id="KW-1185">Reference proteome</keyword>
<accession>A0ABV1FSE8</accession>
<dbReference type="EMBL" id="JBBNFP010000038">
    <property type="protein sequence ID" value="MEQ2487264.1"/>
    <property type="molecule type" value="Genomic_DNA"/>
</dbReference>
<dbReference type="Gene3D" id="6.10.140.530">
    <property type="match status" value="1"/>
</dbReference>
<organism evidence="1 2">
    <name type="scientific">Hallella faecis</name>
    <dbReference type="NCBI Taxonomy" id="2841596"/>
    <lineage>
        <taxon>Bacteria</taxon>
        <taxon>Pseudomonadati</taxon>
        <taxon>Bacteroidota</taxon>
        <taxon>Bacteroidia</taxon>
        <taxon>Bacteroidales</taxon>
        <taxon>Prevotellaceae</taxon>
        <taxon>Hallella</taxon>
    </lineage>
</organism>
<evidence type="ECO:0008006" key="3">
    <source>
        <dbReference type="Google" id="ProtNLM"/>
    </source>
</evidence>
<evidence type="ECO:0000313" key="1">
    <source>
        <dbReference type="EMBL" id="MEQ2487264.1"/>
    </source>
</evidence>
<protein>
    <recommendedName>
        <fullName evidence="3">Helicase-associated domain-containing protein</fullName>
    </recommendedName>
</protein>
<gene>
    <name evidence="1" type="ORF">AAAT34_09405</name>
</gene>
<name>A0ABV1FSE8_9BACT</name>
<evidence type="ECO:0000313" key="2">
    <source>
        <dbReference type="Proteomes" id="UP001487296"/>
    </source>
</evidence>
<dbReference type="RefSeq" id="WP_215760343.1">
    <property type="nucleotide sequence ID" value="NZ_JAHKBE010000039.1"/>
</dbReference>
<dbReference type="Proteomes" id="UP001487296">
    <property type="component" value="Unassembled WGS sequence"/>
</dbReference>
<comment type="caution">
    <text evidence="1">The sequence shown here is derived from an EMBL/GenBank/DDBJ whole genome shotgun (WGS) entry which is preliminary data.</text>
</comment>
<proteinExistence type="predicted"/>
<reference evidence="1 2" key="1">
    <citation type="submission" date="2024-04" db="EMBL/GenBank/DDBJ databases">
        <title>Human intestinal bacterial collection.</title>
        <authorList>
            <person name="Pauvert C."/>
            <person name="Hitch T.C.A."/>
            <person name="Clavel T."/>
        </authorList>
    </citation>
    <scope>NUCLEOTIDE SEQUENCE [LARGE SCALE GENOMIC DNA]</scope>
    <source>
        <strain evidence="1 2">CLA-AA-H145</strain>
    </source>
</reference>